<evidence type="ECO:0000256" key="2">
    <source>
        <dbReference type="ARBA" id="ARBA00022840"/>
    </source>
</evidence>
<comment type="caution">
    <text evidence="5">The sequence shown here is derived from an EMBL/GenBank/DDBJ whole genome shotgun (WGS) entry which is preliminary data.</text>
</comment>
<sequence>MDYAAITNLPTMFFGQAEALSGKPFLWAKIDGQWTSWSYGETRDQVIRLARGLIKIGIEPGDRVVVVSDNRPDWAVVDLAVMSIGAITVPAYTTNTTDDHLYILDHSGAKAAIVSTSRLARRVIPAARSSENCGIVITIEEPADTTAGGVDLHGWHEVMALGDGDGTDIPALAAGLAKDDTACFIYTSGTGGRPKGVMLTHRSLLANCDGAYHLLKEYDLGDEIFLSLLPLSHSYEHTCGLFFPISIGAQIYYCEGPDQLAANLQEVRPTIMTAVPRLYEVLHDRILRGVERQGGKSAKLFHEAVRLGRKRYEDPDSLSLWERVYDWILSKLVRKKVSQRFGGRLKAFVSGGGPLNPDIGKFFLALNVNLLQGYGQTEASPVVSANPPGRIKIHTVGPPLKGVQVKIAEDGEILVAGDLLMKGYWHDPDTTAATIKDGWLYTGDVGHIDEDGYIVITDRKKDIIVNSGGDNISPARIEGKLTLQPEILQAMVYGDKRPYLVALVVPEESFVEEWASANGKTANLSVLAEDEGFRKALSAAIDRVNTDLAQIEKVRRFQVATEPFTTENGMMTPTLKIRRHKIRENYYERLDRLYGKG</sequence>
<evidence type="ECO:0000256" key="3">
    <source>
        <dbReference type="ARBA" id="ARBA00024484"/>
    </source>
</evidence>
<accession>A0A8G2BIJ9</accession>
<evidence type="ECO:0000259" key="4">
    <source>
        <dbReference type="Pfam" id="PF00501"/>
    </source>
</evidence>
<dbReference type="Pfam" id="PF00501">
    <property type="entry name" value="AMP-binding"/>
    <property type="match status" value="1"/>
</dbReference>
<proteinExistence type="predicted"/>
<protein>
    <submittedName>
        <fullName evidence="5">Long-chain acyl-CoA synthetase</fullName>
    </submittedName>
</protein>
<dbReference type="CDD" id="cd05907">
    <property type="entry name" value="VL_LC_FACS_like"/>
    <property type="match status" value="1"/>
</dbReference>
<keyword evidence="2" id="KW-0067">ATP-binding</keyword>
<evidence type="ECO:0000256" key="1">
    <source>
        <dbReference type="ARBA" id="ARBA00022741"/>
    </source>
</evidence>
<gene>
    <name evidence="5" type="ORF">SAMN05660686_01600</name>
</gene>
<dbReference type="OrthoDB" id="9803968at2"/>
<dbReference type="GO" id="GO:0005524">
    <property type="term" value="F:ATP binding"/>
    <property type="evidence" value="ECO:0007669"/>
    <property type="project" value="UniProtKB-KW"/>
</dbReference>
<dbReference type="Proteomes" id="UP000198615">
    <property type="component" value="Unassembled WGS sequence"/>
</dbReference>
<dbReference type="Gene3D" id="3.40.50.12780">
    <property type="entry name" value="N-terminal domain of ligase-like"/>
    <property type="match status" value="1"/>
</dbReference>
<dbReference type="InterPro" id="IPR045851">
    <property type="entry name" value="AMP-bd_C_sf"/>
</dbReference>
<name>A0A8G2BIJ9_9PROT</name>
<dbReference type="GO" id="GO:0004467">
    <property type="term" value="F:long-chain fatty acid-CoA ligase activity"/>
    <property type="evidence" value="ECO:0007669"/>
    <property type="project" value="UniProtKB-EC"/>
</dbReference>
<dbReference type="PANTHER" id="PTHR43272:SF33">
    <property type="entry name" value="AMP-BINDING DOMAIN-CONTAINING PROTEIN-RELATED"/>
    <property type="match status" value="1"/>
</dbReference>
<dbReference type="SUPFAM" id="SSF56801">
    <property type="entry name" value="Acetyl-CoA synthetase-like"/>
    <property type="match status" value="1"/>
</dbReference>
<dbReference type="Pfam" id="PF23562">
    <property type="entry name" value="AMP-binding_C_3"/>
    <property type="match status" value="1"/>
</dbReference>
<feature type="domain" description="AMP-dependent synthetase/ligase" evidence="4">
    <location>
        <begin position="16"/>
        <end position="425"/>
    </location>
</feature>
<dbReference type="InterPro" id="IPR042099">
    <property type="entry name" value="ANL_N_sf"/>
</dbReference>
<dbReference type="PANTHER" id="PTHR43272">
    <property type="entry name" value="LONG-CHAIN-FATTY-ACID--COA LIGASE"/>
    <property type="match status" value="1"/>
</dbReference>
<comment type="catalytic activity">
    <reaction evidence="3">
        <text>a long-chain fatty acid + ATP + CoA = a long-chain fatty acyl-CoA + AMP + diphosphate</text>
        <dbReference type="Rhea" id="RHEA:15421"/>
        <dbReference type="ChEBI" id="CHEBI:30616"/>
        <dbReference type="ChEBI" id="CHEBI:33019"/>
        <dbReference type="ChEBI" id="CHEBI:57287"/>
        <dbReference type="ChEBI" id="CHEBI:57560"/>
        <dbReference type="ChEBI" id="CHEBI:83139"/>
        <dbReference type="ChEBI" id="CHEBI:456215"/>
        <dbReference type="EC" id="6.2.1.3"/>
    </reaction>
    <physiologicalReaction direction="left-to-right" evidence="3">
        <dbReference type="Rhea" id="RHEA:15422"/>
    </physiologicalReaction>
</comment>
<keyword evidence="6" id="KW-1185">Reference proteome</keyword>
<organism evidence="5 6">
    <name type="scientific">Thalassobaculum litoreum DSM 18839</name>
    <dbReference type="NCBI Taxonomy" id="1123362"/>
    <lineage>
        <taxon>Bacteria</taxon>
        <taxon>Pseudomonadati</taxon>
        <taxon>Pseudomonadota</taxon>
        <taxon>Alphaproteobacteria</taxon>
        <taxon>Rhodospirillales</taxon>
        <taxon>Thalassobaculaceae</taxon>
        <taxon>Thalassobaculum</taxon>
    </lineage>
</organism>
<evidence type="ECO:0000313" key="5">
    <source>
        <dbReference type="EMBL" id="SDF54101.1"/>
    </source>
</evidence>
<dbReference type="Gene3D" id="3.30.300.30">
    <property type="match status" value="1"/>
</dbReference>
<keyword evidence="1" id="KW-0547">Nucleotide-binding</keyword>
<evidence type="ECO:0000313" key="6">
    <source>
        <dbReference type="Proteomes" id="UP000198615"/>
    </source>
</evidence>
<dbReference type="GO" id="GO:0016020">
    <property type="term" value="C:membrane"/>
    <property type="evidence" value="ECO:0007669"/>
    <property type="project" value="TreeGrafter"/>
</dbReference>
<dbReference type="EMBL" id="FNBW01000004">
    <property type="protein sequence ID" value="SDF54101.1"/>
    <property type="molecule type" value="Genomic_DNA"/>
</dbReference>
<dbReference type="AlphaFoldDB" id="A0A8G2BIJ9"/>
<reference evidence="5 6" key="1">
    <citation type="submission" date="2016-10" db="EMBL/GenBank/DDBJ databases">
        <authorList>
            <person name="Varghese N."/>
            <person name="Submissions S."/>
        </authorList>
    </citation>
    <scope>NUCLEOTIDE SEQUENCE [LARGE SCALE GENOMIC DNA]</scope>
    <source>
        <strain evidence="5 6">DSM 18839</strain>
    </source>
</reference>
<dbReference type="InterPro" id="IPR000873">
    <property type="entry name" value="AMP-dep_synth/lig_dom"/>
</dbReference>
<dbReference type="RefSeq" id="WP_093149469.1">
    <property type="nucleotide sequence ID" value="NZ_FNBW01000004.1"/>
</dbReference>